<dbReference type="PANTHER" id="PTHR36847:SF1">
    <property type="entry name" value="AMIDOLIGASE ENZYME"/>
    <property type="match status" value="1"/>
</dbReference>
<name>A0A7C0Y838_9BACT</name>
<dbReference type="PANTHER" id="PTHR36847">
    <property type="entry name" value="AMIDOLIGASE ENZYME"/>
    <property type="match status" value="1"/>
</dbReference>
<dbReference type="InterPro" id="IPR022025">
    <property type="entry name" value="Amidoligase_2"/>
</dbReference>
<organism evidence="1">
    <name type="scientific">Thermosulfidibacter takaii</name>
    <dbReference type="NCBI Taxonomy" id="412593"/>
    <lineage>
        <taxon>Bacteria</taxon>
        <taxon>Pseudomonadati</taxon>
        <taxon>Thermosulfidibacterota</taxon>
        <taxon>Thermosulfidibacteria</taxon>
        <taxon>Thermosulfidibacterales</taxon>
        <taxon>Thermosulfidibacteraceae</taxon>
    </lineage>
</organism>
<accession>A0A7C0Y838</accession>
<dbReference type="EMBL" id="DQWS01000098">
    <property type="protein sequence ID" value="HDD52929.1"/>
    <property type="molecule type" value="Genomic_DNA"/>
</dbReference>
<sequence>MEHLLSERTFGIEVEVFRFPYGFFLPIDDGVMPPYRLPQEMSEAFRVAGLKLGREEDSWRFVEDHSIMGGGGIEMLSPRLVGARGLYEVRQALRILKAHGAGVNESCGLHVHHDAADFGCQELRALLELVLDWEPLIYEAIPNNEKRVGKSCRPLPPKLVELLGDCSEEECISTRCLQVIWYGNEEDSQRNERYNETRYHGLNLHSYWFRGTVEFRYMRGTLVGEVAENWILFTHALMEAAKRGLVKEASKILFPYFERWRESLRLLEH</sequence>
<gene>
    <name evidence="1" type="ORF">ENF32_02525</name>
</gene>
<proteinExistence type="predicted"/>
<dbReference type="Proteomes" id="UP000885690">
    <property type="component" value="Unassembled WGS sequence"/>
</dbReference>
<evidence type="ECO:0000313" key="1">
    <source>
        <dbReference type="EMBL" id="HDD52929.1"/>
    </source>
</evidence>
<evidence type="ECO:0008006" key="2">
    <source>
        <dbReference type="Google" id="ProtNLM"/>
    </source>
</evidence>
<reference evidence="1" key="1">
    <citation type="journal article" date="2020" name="mSystems">
        <title>Genome- and Community-Level Interaction Insights into Carbon Utilization and Element Cycling Functions of Hydrothermarchaeota in Hydrothermal Sediment.</title>
        <authorList>
            <person name="Zhou Z."/>
            <person name="Liu Y."/>
            <person name="Xu W."/>
            <person name="Pan J."/>
            <person name="Luo Z.H."/>
            <person name="Li M."/>
        </authorList>
    </citation>
    <scope>NUCLEOTIDE SEQUENCE [LARGE SCALE GENOMIC DNA]</scope>
    <source>
        <strain evidence="1">HyVt-115</strain>
    </source>
</reference>
<protein>
    <recommendedName>
        <fullName evidence="2">Amidoligase enzyme</fullName>
    </recommendedName>
</protein>
<dbReference type="AlphaFoldDB" id="A0A7C0Y838"/>
<dbReference type="Pfam" id="PF12224">
    <property type="entry name" value="Amidoligase_2"/>
    <property type="match status" value="1"/>
</dbReference>
<comment type="caution">
    <text evidence="1">The sequence shown here is derived from an EMBL/GenBank/DDBJ whole genome shotgun (WGS) entry which is preliminary data.</text>
</comment>